<dbReference type="GO" id="GO:0003968">
    <property type="term" value="F:RNA-directed RNA polymerase activity"/>
    <property type="evidence" value="ECO:0007669"/>
    <property type="project" value="UniProtKB-KW"/>
</dbReference>
<dbReference type="InterPro" id="IPR048547">
    <property type="entry name" value="L_thumb_ring_bunyavir"/>
</dbReference>
<evidence type="ECO:0000256" key="4">
    <source>
        <dbReference type="ARBA" id="ARBA00022801"/>
    </source>
</evidence>
<evidence type="ECO:0000256" key="2">
    <source>
        <dbReference type="ARBA" id="ARBA00018602"/>
    </source>
</evidence>
<dbReference type="EC" id="2.7.7.48" evidence="1"/>
<comment type="similarity">
    <text evidence="9">Belongs to the Bunyavirales RNA polymerase family.</text>
</comment>
<dbReference type="GO" id="GO:0006351">
    <property type="term" value="P:DNA-templated transcription"/>
    <property type="evidence" value="ECO:0007669"/>
    <property type="project" value="InterPro"/>
</dbReference>
<evidence type="ECO:0000313" key="12">
    <source>
        <dbReference type="Proteomes" id="UP000112768"/>
    </source>
</evidence>
<dbReference type="Pfam" id="PF21561">
    <property type="entry name" value="L_thumb_ring_vir"/>
    <property type="match status" value="1"/>
</dbReference>
<accession>A0A0S2ZY15</accession>
<keyword evidence="5" id="KW-0460">Magnesium</keyword>
<dbReference type="EMBL" id="KR013232">
    <property type="protein sequence ID" value="ALQ43836.1"/>
    <property type="molecule type" value="Viral_cRNA"/>
</dbReference>
<evidence type="ECO:0000256" key="9">
    <source>
        <dbReference type="ARBA" id="ARBA00034123"/>
    </source>
</evidence>
<organism evidence="11 12">
    <name type="scientific">Gan Gan virus</name>
    <dbReference type="NCBI Taxonomy" id="1764076"/>
    <lineage>
        <taxon>Viruses</taxon>
        <taxon>Riboviria</taxon>
        <taxon>Orthornavirae</taxon>
        <taxon>Negarnaviricota</taxon>
        <taxon>Polyploviricotina</taxon>
        <taxon>Bunyaviricetes</taxon>
        <taxon>Elliovirales</taxon>
        <taxon>Peribunyaviridae</taxon>
        <taxon>Orthobunyavirus</taxon>
        <taxon>Orthobunyavirus ganganense</taxon>
    </lineage>
</organism>
<dbReference type="PROSITE" id="PS50525">
    <property type="entry name" value="RDRP_SSRNA_NEG_SEG"/>
    <property type="match status" value="1"/>
</dbReference>
<dbReference type="InterPro" id="IPR029124">
    <property type="entry name" value="L_protein_N"/>
</dbReference>
<evidence type="ECO:0000259" key="10">
    <source>
        <dbReference type="PROSITE" id="PS50525"/>
    </source>
</evidence>
<keyword evidence="11" id="KW-0696">RNA-directed RNA polymerase</keyword>
<name>A0A0S2ZY15_9VIRU</name>
<dbReference type="GeneID" id="80550139"/>
<evidence type="ECO:0000256" key="7">
    <source>
        <dbReference type="ARBA" id="ARBA00030436"/>
    </source>
</evidence>
<dbReference type="GO" id="GO:0016787">
    <property type="term" value="F:hydrolase activity"/>
    <property type="evidence" value="ECO:0007669"/>
    <property type="project" value="UniProtKB-KW"/>
</dbReference>
<dbReference type="InterPro" id="IPR007099">
    <property type="entry name" value="RNA-dir_pol_NSvirus"/>
</dbReference>
<reference evidence="11" key="1">
    <citation type="journal article" date="2015" name="Virol Rep">
        <title>Genomic characterisation of Trubanaman and Gan Gan viruses, two bunyaviruses with potential significance to public health in Australia.</title>
        <authorList>
            <person name="Gauci P.J."/>
            <person name="McAllister J."/>
            <person name="Mitchell I.R."/>
            <person name="Weir R.P."/>
            <person name="Melville L.F."/>
            <person name="Gubala A.J."/>
        </authorList>
    </citation>
    <scope>NUCLEOTIDE SEQUENCE [LARGE SCALE GENOMIC DNA]</scope>
    <source>
        <strain evidence="11">NB6057</strain>
    </source>
</reference>
<keyword evidence="12" id="KW-1185">Reference proteome</keyword>
<dbReference type="Pfam" id="PF04196">
    <property type="entry name" value="Bunya_RdRp"/>
    <property type="match status" value="1"/>
</dbReference>
<sequence length="2239" mass="261294">MDQVKRANYEKRISTCRDPALAKEIHSDLLFDRHNYFGRIFCQAIDIEYRNDIPFEKILEEIMDDVQIENIPFFTPDNYIFRNNKLYLLDYKVSVSMESTTQTLAKYKEKMSLVELFLPFNYEVVIIKIDPYTKQLYINSQEFTQMFPNINIDPNFTDFIELRQMLLDKFADDDEFVAMIAHGDFTMTAAWTEDDCKIVYQNPIYKEFKYSMPIPYRRLFEESMQFNAYKSERWNLMLLKMRDYTKSSYDDYIKDESEEIKRLDGNYPKPSKDEILQGWRLMRRRTLATREVITDPSKQKPSGHFIWAPPEFGKTNNNIQKIINLAKSLQKINEVDVNKNAFVALGKMMDFSADIEGYIDFTNNLKIEARKNPKKLSTKKLDFKLIGTSKIMWEQQFLLNFDLISKEDKGNFFKQFLGIGNHKQFSRKTLDDLDLDQPKILDFDSKEVLLAAKGMMNESKRILGQNSNINKQETIFDNYLPEIEKSSPEMFKNINILMNSKYWACLTDISTIIKNLLSVSQYNRTNTFRVVTCANNNLFGLLFPSSDIKSQRSTMVYCIVAIHDSEILNPGSLYRTFRIGAKNISISRAMRLDKARCQRLVTAPGLFIQTAALFKGDNDLLDIYDIANFAFFTSISITKSMLSLTEPARYMMMNSLAISSHVKEYISEKFSPYTKTLFSVYVCHLIKKGCLMANEQKDKIELRDVYMTDYEFTQKGVKEERNIDSIWFPGKVSLKEFINQIYLPFYFNAKGLHEKHHVLINLAKTVIDIELEQRREIKEIWSSEPKKQTVNLPVFLHSLSKSLILDTSRHNHLRSRVENRNNLKRSLTTIPTFTSSKSCIKIGEFRDLKEKSLKQRLDRIKKEADKVRIATPYLIDETMLDMQIKHANYSLLRSSVPNYQDYISTKVFDALYENLKTGQVSDGPAVAEILKVMKTKEDFYFTFFNKEQKTYVDREIFVGEFEAKMCMYLVERIAKERCKLNPEEMISEPGDGKLKILEQRAEFETRYIVKETVQHNKSVLDRFDNYEAALPMLRKGLKLEINADMSKWSAQDVMYKFFWLTALDPILYPQEKEHILNFLCNYMRKRLILPDNLMYNLLDQKVQRADDIIALITEGFKTNNFNVKRNWLQGNFNYVSSYLHAVSMSTYKDLIKSVIKDGQSQINSLVHSDDNQTSIIIIQDLYPEDVMVHYILSKFERVCLTFGCQANMKKTYATNVIKEFVSLFNICGEPFSIYGRFLLTAVSDAAFLGPYEDFASRISAAQTAIKHGCPPSLAWLSIAIANWITSLTYNMLPNQINDPSKHLEMSRKDVPIELGGSLDAPLYLTALLGLESDRTYFLIQALRKMVNPMLVREEVSTQIRSLTPESLDKLNDTELMKFKLIRYLSFDSEITPNDTLGETSDMKTKSILTPRKFTTSGVLKKLISYNDFQNLEDGIEPVLDYMIENPELLVTKGETKEQFINSILFRYQSRKFKESLSIQNPVQLFIEQILFSSKPTIDYKSIFRDTDILPDSIIDEKHNIHGNVTIAQALSTLKDDLKSFSFNLDDLKICYLFTILNDPLVSTATNSYILSVQSNKMSREGLSCASMPEFRNMRIMHHSPALVLKAYTRQQIDIPGADPEEMRRDLNHLEHFISETKIIEKMKCKIEEMKEAGTYTKQNEVRELTKIYQTCYDYIKSTEHKVKIFILPHKAYTTIDFCSLLQGNMYLDKHYITMHYLRQITTHAKKGEVQILTNTELLIAREAFRVLPFFLDTFIASISRSQLLETIVSKFTYKGLKLTELLNLIENSNARTDYIPLLYRLKKLEQKDLDRYDALKSDDTITWNQWQINRTFDTGEIDLVINGKDKYIRIIGFDDKLTVAELHLPSNRPEDIRIAGRRLLNQRHGLHLERMKDVVMEERQYYITYQKRYKNQYHYAIYTEDYINNKNIEIKSHATREHNLLTPVCLVYVAIDVSRARILIEDLEYLNYENFEIARLKLTMDEYATIKRAQINKMLFFDGPEISSNLISINGLMKSQELLDNTYSRLISKSIIPVAKIFKCNQIDSIEDEVMVFNDEPMEDTESVEIQSEPLFNVVFTKKGEKRLTYKNALIKMINSGLENFESIFDFSEEGFFSAENRGIIEMIVSIIQQIHTNEWSTIMMNTIHLLYIKYNMDSEFHQIDIPDAMLQDGNLKIDFCLDFINALPNIQDDIWSNIFEHFKMKANDLLLEMKASQSQDLKKFMKILKKKDKVSKGLFSYF</sequence>
<proteinExistence type="inferred from homology"/>
<keyword evidence="11" id="KW-0548">Nucleotidyltransferase</keyword>
<dbReference type="CDD" id="cd22349">
    <property type="entry name" value="PDDEXK_RNA_polymerase-like"/>
    <property type="match status" value="1"/>
</dbReference>
<evidence type="ECO:0000313" key="11">
    <source>
        <dbReference type="EMBL" id="ALQ43836.1"/>
    </source>
</evidence>
<feature type="domain" description="RdRp catalytic" evidence="10">
    <location>
        <begin position="1028"/>
        <end position="1212"/>
    </location>
</feature>
<dbReference type="KEGG" id="vg:80550139"/>
<protein>
    <recommendedName>
        <fullName evidence="2">RNA-directed RNA polymerase L</fullName>
        <ecNumber evidence="1">2.7.7.48</ecNumber>
    </recommendedName>
    <alternativeName>
        <fullName evidence="6">Large structural protein</fullName>
    </alternativeName>
    <alternativeName>
        <fullName evidence="8">Replicase</fullName>
    </alternativeName>
    <alternativeName>
        <fullName evidence="7">Transcriptase</fullName>
    </alternativeName>
</protein>
<dbReference type="GO" id="GO:0039694">
    <property type="term" value="P:viral RNA genome replication"/>
    <property type="evidence" value="ECO:0007669"/>
    <property type="project" value="InterPro"/>
</dbReference>
<keyword evidence="4" id="KW-0378">Hydrolase</keyword>
<evidence type="ECO:0000256" key="5">
    <source>
        <dbReference type="ARBA" id="ARBA00022842"/>
    </source>
</evidence>
<keyword evidence="3" id="KW-0808">Transferase</keyword>
<evidence type="ECO:0000256" key="6">
    <source>
        <dbReference type="ARBA" id="ARBA00030285"/>
    </source>
</evidence>
<dbReference type="Gene3D" id="3.40.91.60">
    <property type="match status" value="1"/>
</dbReference>
<evidence type="ECO:0000256" key="3">
    <source>
        <dbReference type="ARBA" id="ARBA00022679"/>
    </source>
</evidence>
<dbReference type="RefSeq" id="YP_010839919.1">
    <property type="nucleotide sequence ID" value="NC_078243.1"/>
</dbReference>
<evidence type="ECO:0000256" key="1">
    <source>
        <dbReference type="ARBA" id="ARBA00012494"/>
    </source>
</evidence>
<dbReference type="Proteomes" id="UP000112768">
    <property type="component" value="Genome"/>
</dbReference>
<evidence type="ECO:0000256" key="8">
    <source>
        <dbReference type="ARBA" id="ARBA00031012"/>
    </source>
</evidence>
<dbReference type="Pfam" id="PF15518">
    <property type="entry name" value="L_protein_N"/>
    <property type="match status" value="1"/>
</dbReference>
<dbReference type="InterPro" id="IPR007322">
    <property type="entry name" value="RNA_pol_bunyavir"/>
</dbReference>